<keyword evidence="2" id="KW-0812">Transmembrane</keyword>
<dbReference type="OrthoDB" id="9984693at2759"/>
<keyword evidence="2" id="KW-1133">Transmembrane helix</keyword>
<feature type="transmembrane region" description="Helical" evidence="2">
    <location>
        <begin position="444"/>
        <end position="465"/>
    </location>
</feature>
<dbReference type="AlphaFoldDB" id="A0A9P8PTZ0"/>
<dbReference type="PANTHER" id="PTHR13315:SF1">
    <property type="entry name" value="PROTEIN TED1"/>
    <property type="match status" value="1"/>
</dbReference>
<keyword evidence="1 2" id="KW-0472">Membrane</keyword>
<sequence>MSFIRSFNYILITITIILNVYIFTYPSLDTKQCSWNSKSTYLQNSNPLVNYFKDLYSLYFGNLVPEDITSFEKELRLMAFGDPQIKGNWPSTPYLKKLDTYGNDYYLGHIYKVMKNRLNPTHVVALGDLFSSQWIGDSEFFNRTKRYVTRLYNQPEEHIVPILDYISKNEQVDWIEYSNDLKSKNLEDFNWEYQEVFDWTTADYSKKFAKTPLFLNVSGNHDIGYSGDATWQHMARYNKLFGKDNFWIEYNKGTPQAFRIVVLNSLLLEGPALQPEFLEYTWEFLYKLFEQRFKGSTILLTHVPFYKKEGLCVDGPYHEYYNEETMKSEHYKNNLLRSQNHLSQDVTQRVLNLIFDESEKYPGIILTGHDHEGCESYYSLNNTDYSWYSTSSKPRNQPFVKEITVRAMMGEYGGNTGLLTGKFSQARNQWDFHFSLCPFIIQHVWWFTKIISIISLFTTSFIVIFNL</sequence>
<evidence type="ECO:0000313" key="3">
    <source>
        <dbReference type="EMBL" id="KAH3678347.1"/>
    </source>
</evidence>
<name>A0A9P8PTZ0_9ASCO</name>
<dbReference type="GO" id="GO:0006506">
    <property type="term" value="P:GPI anchor biosynthetic process"/>
    <property type="evidence" value="ECO:0007669"/>
    <property type="project" value="InterPro"/>
</dbReference>
<feature type="transmembrane region" description="Helical" evidence="2">
    <location>
        <begin position="7"/>
        <end position="28"/>
    </location>
</feature>
<evidence type="ECO:0000256" key="2">
    <source>
        <dbReference type="SAM" id="Phobius"/>
    </source>
</evidence>
<dbReference type="InterPro" id="IPR033308">
    <property type="entry name" value="PGAP5/Cdc1/Ted1"/>
</dbReference>
<evidence type="ECO:0008006" key="5">
    <source>
        <dbReference type="Google" id="ProtNLM"/>
    </source>
</evidence>
<dbReference type="PANTHER" id="PTHR13315">
    <property type="entry name" value="METALLO PHOSPHOESTERASE RELATED"/>
    <property type="match status" value="1"/>
</dbReference>
<evidence type="ECO:0000256" key="1">
    <source>
        <dbReference type="ARBA" id="ARBA00023136"/>
    </source>
</evidence>
<organism evidence="3 4">
    <name type="scientific">Wickerhamomyces mucosus</name>
    <dbReference type="NCBI Taxonomy" id="1378264"/>
    <lineage>
        <taxon>Eukaryota</taxon>
        <taxon>Fungi</taxon>
        <taxon>Dikarya</taxon>
        <taxon>Ascomycota</taxon>
        <taxon>Saccharomycotina</taxon>
        <taxon>Saccharomycetes</taxon>
        <taxon>Phaffomycetales</taxon>
        <taxon>Wickerhamomycetaceae</taxon>
        <taxon>Wickerhamomyces</taxon>
    </lineage>
</organism>
<dbReference type="InterPro" id="IPR029052">
    <property type="entry name" value="Metallo-depent_PP-like"/>
</dbReference>
<dbReference type="SUPFAM" id="SSF56300">
    <property type="entry name" value="Metallo-dependent phosphatases"/>
    <property type="match status" value="1"/>
</dbReference>
<dbReference type="EMBL" id="JAEUBF010000448">
    <property type="protein sequence ID" value="KAH3678347.1"/>
    <property type="molecule type" value="Genomic_DNA"/>
</dbReference>
<accession>A0A9P8PTZ0</accession>
<dbReference type="GO" id="GO:0005783">
    <property type="term" value="C:endoplasmic reticulum"/>
    <property type="evidence" value="ECO:0007669"/>
    <property type="project" value="TreeGrafter"/>
</dbReference>
<keyword evidence="4" id="KW-1185">Reference proteome</keyword>
<reference evidence="3" key="2">
    <citation type="submission" date="2021-01" db="EMBL/GenBank/DDBJ databases">
        <authorList>
            <person name="Schikora-Tamarit M.A."/>
        </authorList>
    </citation>
    <scope>NUCLEOTIDE SEQUENCE</scope>
    <source>
        <strain evidence="3">CBS6341</strain>
    </source>
</reference>
<protein>
    <recommendedName>
        <fullName evidence="5">Calcineurin-like phosphoesterase domain-containing protein</fullName>
    </recommendedName>
</protein>
<evidence type="ECO:0000313" key="4">
    <source>
        <dbReference type="Proteomes" id="UP000769528"/>
    </source>
</evidence>
<dbReference type="GO" id="GO:0016020">
    <property type="term" value="C:membrane"/>
    <property type="evidence" value="ECO:0007669"/>
    <property type="project" value="GOC"/>
</dbReference>
<proteinExistence type="predicted"/>
<dbReference type="Proteomes" id="UP000769528">
    <property type="component" value="Unassembled WGS sequence"/>
</dbReference>
<reference evidence="3" key="1">
    <citation type="journal article" date="2021" name="Open Biol.">
        <title>Shared evolutionary footprints suggest mitochondrial oxidative damage underlies multiple complex I losses in fungi.</title>
        <authorList>
            <person name="Schikora-Tamarit M.A."/>
            <person name="Marcet-Houben M."/>
            <person name="Nosek J."/>
            <person name="Gabaldon T."/>
        </authorList>
    </citation>
    <scope>NUCLEOTIDE SEQUENCE</scope>
    <source>
        <strain evidence="3">CBS6341</strain>
    </source>
</reference>
<comment type="caution">
    <text evidence="3">The sequence shown here is derived from an EMBL/GenBank/DDBJ whole genome shotgun (WGS) entry which is preliminary data.</text>
</comment>
<gene>
    <name evidence="3" type="ORF">WICMUC_001580</name>
</gene>